<protein>
    <submittedName>
        <fullName evidence="2">Uncharacterized protein</fullName>
    </submittedName>
</protein>
<evidence type="ECO:0000313" key="2">
    <source>
        <dbReference type="EMBL" id="KAI6660807.1"/>
    </source>
</evidence>
<name>A0AAV7KHI4_9METZ</name>
<evidence type="ECO:0000256" key="1">
    <source>
        <dbReference type="SAM" id="Phobius"/>
    </source>
</evidence>
<dbReference type="EMBL" id="JAKMXF010000023">
    <property type="protein sequence ID" value="KAI6660807.1"/>
    <property type="molecule type" value="Genomic_DNA"/>
</dbReference>
<accession>A0AAV7KHI4</accession>
<gene>
    <name evidence="2" type="ORF">LOD99_10204</name>
</gene>
<keyword evidence="1" id="KW-0472">Membrane</keyword>
<dbReference type="AlphaFoldDB" id="A0AAV7KHI4"/>
<proteinExistence type="predicted"/>
<keyword evidence="1" id="KW-0812">Transmembrane</keyword>
<keyword evidence="3" id="KW-1185">Reference proteome</keyword>
<reference evidence="2 3" key="1">
    <citation type="journal article" date="2023" name="BMC Biol.">
        <title>The compact genome of the sponge Oopsacas minuta (Hexactinellida) is lacking key metazoan core genes.</title>
        <authorList>
            <person name="Santini S."/>
            <person name="Schenkelaars Q."/>
            <person name="Jourda C."/>
            <person name="Duchesne M."/>
            <person name="Belahbib H."/>
            <person name="Rocher C."/>
            <person name="Selva M."/>
            <person name="Riesgo A."/>
            <person name="Vervoort M."/>
            <person name="Leys S.P."/>
            <person name="Kodjabachian L."/>
            <person name="Le Bivic A."/>
            <person name="Borchiellini C."/>
            <person name="Claverie J.M."/>
            <person name="Renard E."/>
        </authorList>
    </citation>
    <scope>NUCLEOTIDE SEQUENCE [LARGE SCALE GENOMIC DNA]</scope>
    <source>
        <strain evidence="2">SPO-2</strain>
    </source>
</reference>
<evidence type="ECO:0000313" key="3">
    <source>
        <dbReference type="Proteomes" id="UP001165289"/>
    </source>
</evidence>
<organism evidence="2 3">
    <name type="scientific">Oopsacas minuta</name>
    <dbReference type="NCBI Taxonomy" id="111878"/>
    <lineage>
        <taxon>Eukaryota</taxon>
        <taxon>Metazoa</taxon>
        <taxon>Porifera</taxon>
        <taxon>Hexactinellida</taxon>
        <taxon>Hexasterophora</taxon>
        <taxon>Lyssacinosida</taxon>
        <taxon>Leucopsacidae</taxon>
        <taxon>Oopsacas</taxon>
    </lineage>
</organism>
<sequence>MQVDRNLILVGGIDSGKQNLQDIIIGQVDSRIDCNGREVRLLNSCLRIFEISSQNGDFSLNVLRSGTSTCFIVVIDITKGIEFINELGRLKELSEFLAESSYSLFGNCLVAFTYTDMLAPGVDKQQLVDREFGEILSLVDRRFKFINSTSMTQENRDRVVDEFLQLSKPVLRVLCYGNNNIESDKFQLDVSEENTRNIPYRISIHRPPDLNLFNEISQTVPTPELARLIGQQDQIGTGVSVFLILISLNSIFSESMFNLITDIPNLLGLRNECSEYFWSRAVIVFDTNGRPNPEEMIRLSIEGNIGIEKIIRKAGGRKIYLPQSNTDLLNALLIEFQKIKEKNLHTEFIGGRDVNIRAIHNRNVGNNAIIRLINVASYLSKYIFRKQKFYFITLILACSAIGLLELYCCRRYKVKVSLCHFTYINTFHYLNLHNFDYM</sequence>
<keyword evidence="1" id="KW-1133">Transmembrane helix</keyword>
<dbReference type="Proteomes" id="UP001165289">
    <property type="component" value="Unassembled WGS sequence"/>
</dbReference>
<feature type="transmembrane region" description="Helical" evidence="1">
    <location>
        <begin position="389"/>
        <end position="408"/>
    </location>
</feature>
<comment type="caution">
    <text evidence="2">The sequence shown here is derived from an EMBL/GenBank/DDBJ whole genome shotgun (WGS) entry which is preliminary data.</text>
</comment>